<name>A0A0D3IB58_EMIH1</name>
<dbReference type="HOGENOM" id="CLU_2327065_0_0_1"/>
<dbReference type="GO" id="GO:0000159">
    <property type="term" value="C:protein phosphatase type 2A complex"/>
    <property type="evidence" value="ECO:0007669"/>
    <property type="project" value="InterPro"/>
</dbReference>
<dbReference type="InterPro" id="IPR002554">
    <property type="entry name" value="PP2A_B56"/>
</dbReference>
<dbReference type="EnsemblProtists" id="EOD08493">
    <property type="protein sequence ID" value="EOD08493"/>
    <property type="gene ID" value="EMIHUDRAFT_258228"/>
</dbReference>
<evidence type="ECO:0000313" key="1">
    <source>
        <dbReference type="EnsemblProtists" id="EOD08493"/>
    </source>
</evidence>
<reference evidence="1" key="2">
    <citation type="submission" date="2024-10" db="UniProtKB">
        <authorList>
            <consortium name="EnsemblProtists"/>
        </authorList>
    </citation>
    <scope>IDENTIFICATION</scope>
</reference>
<dbReference type="Pfam" id="PF01603">
    <property type="entry name" value="B56"/>
    <property type="match status" value="1"/>
</dbReference>
<accession>A0A0D3IB58</accession>
<protein>
    <submittedName>
        <fullName evidence="1">Uncharacterized protein</fullName>
    </submittedName>
</protein>
<dbReference type="Gene3D" id="1.25.10.10">
    <property type="entry name" value="Leucine-rich Repeat Variant"/>
    <property type="match status" value="1"/>
</dbReference>
<sequence length="99" mass="10962">MAGSSGGSGGAGAPPAKLEQLPAFKEVRDASERRALFLKKLQLCSWPMDFTNGQIDARDKEIKRQTLLELMDYINSTKGAFSERTYPDVVHMIAANLFR</sequence>
<dbReference type="KEGG" id="ehx:EMIHUDRAFT_258228"/>
<dbReference type="PaxDb" id="2903-EOD08493"/>
<keyword evidence="2" id="KW-1185">Reference proteome</keyword>
<dbReference type="eggNOG" id="KOG2085">
    <property type="taxonomic scope" value="Eukaryota"/>
</dbReference>
<dbReference type="PANTHER" id="PTHR10257:SF3">
    <property type="entry name" value="SERINE_THREONINE-PROTEIN PHOSPHATASE 2A 56 KDA REGULATORY SUBUNIT GAMMA ISOFORM"/>
    <property type="match status" value="1"/>
</dbReference>
<dbReference type="GeneID" id="17254645"/>
<dbReference type="InterPro" id="IPR011989">
    <property type="entry name" value="ARM-like"/>
</dbReference>
<dbReference type="PANTHER" id="PTHR10257">
    <property type="entry name" value="SERINE/THREONINE PROTEIN PHOSPHATASE 2A PP2A REGULATORY SUBUNIT B"/>
    <property type="match status" value="1"/>
</dbReference>
<dbReference type="Proteomes" id="UP000013827">
    <property type="component" value="Unassembled WGS sequence"/>
</dbReference>
<dbReference type="RefSeq" id="XP_005760922.1">
    <property type="nucleotide sequence ID" value="XM_005760865.1"/>
</dbReference>
<organism evidence="1 2">
    <name type="scientific">Emiliania huxleyi (strain CCMP1516)</name>
    <dbReference type="NCBI Taxonomy" id="280463"/>
    <lineage>
        <taxon>Eukaryota</taxon>
        <taxon>Haptista</taxon>
        <taxon>Haptophyta</taxon>
        <taxon>Prymnesiophyceae</taxon>
        <taxon>Isochrysidales</taxon>
        <taxon>Noelaerhabdaceae</taxon>
        <taxon>Emiliania</taxon>
    </lineage>
</organism>
<evidence type="ECO:0000313" key="2">
    <source>
        <dbReference type="Proteomes" id="UP000013827"/>
    </source>
</evidence>
<dbReference type="GO" id="GO:0019888">
    <property type="term" value="F:protein phosphatase regulator activity"/>
    <property type="evidence" value="ECO:0007669"/>
    <property type="project" value="InterPro"/>
</dbReference>
<proteinExistence type="predicted"/>
<reference evidence="2" key="1">
    <citation type="journal article" date="2013" name="Nature">
        <title>Pan genome of the phytoplankton Emiliania underpins its global distribution.</title>
        <authorList>
            <person name="Read B.A."/>
            <person name="Kegel J."/>
            <person name="Klute M.J."/>
            <person name="Kuo A."/>
            <person name="Lefebvre S.C."/>
            <person name="Maumus F."/>
            <person name="Mayer C."/>
            <person name="Miller J."/>
            <person name="Monier A."/>
            <person name="Salamov A."/>
            <person name="Young J."/>
            <person name="Aguilar M."/>
            <person name="Claverie J.M."/>
            <person name="Frickenhaus S."/>
            <person name="Gonzalez K."/>
            <person name="Herman E.K."/>
            <person name="Lin Y.C."/>
            <person name="Napier J."/>
            <person name="Ogata H."/>
            <person name="Sarno A.F."/>
            <person name="Shmutz J."/>
            <person name="Schroeder D."/>
            <person name="de Vargas C."/>
            <person name="Verret F."/>
            <person name="von Dassow P."/>
            <person name="Valentin K."/>
            <person name="Van de Peer Y."/>
            <person name="Wheeler G."/>
            <person name="Dacks J.B."/>
            <person name="Delwiche C.F."/>
            <person name="Dyhrman S.T."/>
            <person name="Glockner G."/>
            <person name="John U."/>
            <person name="Richards T."/>
            <person name="Worden A.Z."/>
            <person name="Zhang X."/>
            <person name="Grigoriev I.V."/>
            <person name="Allen A.E."/>
            <person name="Bidle K."/>
            <person name="Borodovsky M."/>
            <person name="Bowler C."/>
            <person name="Brownlee C."/>
            <person name="Cock J.M."/>
            <person name="Elias M."/>
            <person name="Gladyshev V.N."/>
            <person name="Groth M."/>
            <person name="Guda C."/>
            <person name="Hadaegh A."/>
            <person name="Iglesias-Rodriguez M.D."/>
            <person name="Jenkins J."/>
            <person name="Jones B.M."/>
            <person name="Lawson T."/>
            <person name="Leese F."/>
            <person name="Lindquist E."/>
            <person name="Lobanov A."/>
            <person name="Lomsadze A."/>
            <person name="Malik S.B."/>
            <person name="Marsh M.E."/>
            <person name="Mackinder L."/>
            <person name="Mock T."/>
            <person name="Mueller-Roeber B."/>
            <person name="Pagarete A."/>
            <person name="Parker M."/>
            <person name="Probert I."/>
            <person name="Quesneville H."/>
            <person name="Raines C."/>
            <person name="Rensing S.A."/>
            <person name="Riano-Pachon D.M."/>
            <person name="Richier S."/>
            <person name="Rokitta S."/>
            <person name="Shiraiwa Y."/>
            <person name="Soanes D.M."/>
            <person name="van der Giezen M."/>
            <person name="Wahlund T.M."/>
            <person name="Williams B."/>
            <person name="Wilson W."/>
            <person name="Wolfe G."/>
            <person name="Wurch L.L."/>
        </authorList>
    </citation>
    <scope>NUCLEOTIDE SEQUENCE</scope>
</reference>
<dbReference type="GO" id="GO:0007165">
    <property type="term" value="P:signal transduction"/>
    <property type="evidence" value="ECO:0007669"/>
    <property type="project" value="InterPro"/>
</dbReference>
<dbReference type="SUPFAM" id="SSF48371">
    <property type="entry name" value="ARM repeat"/>
    <property type="match status" value="1"/>
</dbReference>
<dbReference type="STRING" id="2903.R1BFL4"/>
<dbReference type="AlphaFoldDB" id="A0A0D3IB58"/>
<dbReference type="InterPro" id="IPR016024">
    <property type="entry name" value="ARM-type_fold"/>
</dbReference>